<comment type="caution">
    <text evidence="4">The sequence shown here is derived from an EMBL/GenBank/DDBJ whole genome shotgun (WGS) entry which is preliminary data.</text>
</comment>
<accession>A0A2P6QKW5</accession>
<sequence>MAISIVDHELPYDTHNLYDVTFYNDQIHTLVTHSAPMVESWLSEIMPIINENPIVGLDVEWRPNFNSNSDHPIATLQLCVDHRCLIFQLIHAQNIPQSLFDFLANGSYKFVGAGIQNDTEKLLLDYDLKVTNTVNLGALAATKLGRSELKNAGLKGLSKEVLRKELQKSRKVTMSRWDNEWLTCNQVQYACIDAFISSEIGRQLTAMA</sequence>
<reference evidence="4 5" key="1">
    <citation type="journal article" date="2018" name="Nat. Genet.">
        <title>The Rosa genome provides new insights in the design of modern roses.</title>
        <authorList>
            <person name="Bendahmane M."/>
        </authorList>
    </citation>
    <scope>NUCLEOTIDE SEQUENCE [LARGE SCALE GENOMIC DNA]</scope>
    <source>
        <strain evidence="5">cv. Old Blush</strain>
    </source>
</reference>
<dbReference type="GO" id="GO:0005737">
    <property type="term" value="C:cytoplasm"/>
    <property type="evidence" value="ECO:0007669"/>
    <property type="project" value="TreeGrafter"/>
</dbReference>
<feature type="domain" description="3'-5' exonuclease" evidence="3">
    <location>
        <begin position="43"/>
        <end position="205"/>
    </location>
</feature>
<dbReference type="GO" id="GO:0005634">
    <property type="term" value="C:nucleus"/>
    <property type="evidence" value="ECO:0007669"/>
    <property type="project" value="TreeGrafter"/>
</dbReference>
<dbReference type="PANTHER" id="PTHR13620:SF105">
    <property type="entry name" value="OS01G0737700 PROTEIN"/>
    <property type="match status" value="1"/>
</dbReference>
<dbReference type="InterPro" id="IPR012337">
    <property type="entry name" value="RNaseH-like_sf"/>
</dbReference>
<dbReference type="GO" id="GO:0008408">
    <property type="term" value="F:3'-5' exonuclease activity"/>
    <property type="evidence" value="ECO:0007669"/>
    <property type="project" value="InterPro"/>
</dbReference>
<dbReference type="InterPro" id="IPR036397">
    <property type="entry name" value="RNaseH_sf"/>
</dbReference>
<keyword evidence="4" id="KW-0347">Helicase</keyword>
<protein>
    <submittedName>
        <fullName evidence="4">Putative DNA helicase</fullName>
        <ecNumber evidence="4">3.6.4.12</ecNumber>
    </submittedName>
</protein>
<organism evidence="4 5">
    <name type="scientific">Rosa chinensis</name>
    <name type="common">China rose</name>
    <dbReference type="NCBI Taxonomy" id="74649"/>
    <lineage>
        <taxon>Eukaryota</taxon>
        <taxon>Viridiplantae</taxon>
        <taxon>Streptophyta</taxon>
        <taxon>Embryophyta</taxon>
        <taxon>Tracheophyta</taxon>
        <taxon>Spermatophyta</taxon>
        <taxon>Magnoliopsida</taxon>
        <taxon>eudicotyledons</taxon>
        <taxon>Gunneridae</taxon>
        <taxon>Pentapetalae</taxon>
        <taxon>rosids</taxon>
        <taxon>fabids</taxon>
        <taxon>Rosales</taxon>
        <taxon>Rosaceae</taxon>
        <taxon>Rosoideae</taxon>
        <taxon>Rosoideae incertae sedis</taxon>
        <taxon>Rosa</taxon>
    </lineage>
</organism>
<dbReference type="FunFam" id="3.30.420.10:FF:000054">
    <property type="entry name" value="Werner Syndrome-like exonuclease"/>
    <property type="match status" value="1"/>
</dbReference>
<dbReference type="GO" id="GO:0003678">
    <property type="term" value="F:DNA helicase activity"/>
    <property type="evidence" value="ECO:0007669"/>
    <property type="project" value="UniProtKB-EC"/>
</dbReference>
<keyword evidence="4" id="KW-0067">ATP-binding</keyword>
<dbReference type="GO" id="GO:0006139">
    <property type="term" value="P:nucleobase-containing compound metabolic process"/>
    <property type="evidence" value="ECO:0007669"/>
    <property type="project" value="InterPro"/>
</dbReference>
<name>A0A2P6QKW5_ROSCH</name>
<dbReference type="Pfam" id="PF01612">
    <property type="entry name" value="DNA_pol_A_exo1"/>
    <property type="match status" value="1"/>
</dbReference>
<proteinExistence type="predicted"/>
<evidence type="ECO:0000313" key="4">
    <source>
        <dbReference type="EMBL" id="PRQ34809.1"/>
    </source>
</evidence>
<dbReference type="Gene3D" id="3.30.420.10">
    <property type="entry name" value="Ribonuclease H-like superfamily/Ribonuclease H"/>
    <property type="match status" value="1"/>
</dbReference>
<evidence type="ECO:0000259" key="3">
    <source>
        <dbReference type="Pfam" id="PF01612"/>
    </source>
</evidence>
<keyword evidence="2 4" id="KW-0378">Hydrolase</keyword>
<dbReference type="InterPro" id="IPR002562">
    <property type="entry name" value="3'-5'_exonuclease_dom"/>
</dbReference>
<dbReference type="STRING" id="74649.A0A2P6QKW5"/>
<evidence type="ECO:0000256" key="2">
    <source>
        <dbReference type="ARBA" id="ARBA00022801"/>
    </source>
</evidence>
<dbReference type="CDD" id="cd06141">
    <property type="entry name" value="WRN_exo"/>
    <property type="match status" value="1"/>
</dbReference>
<gene>
    <name evidence="4" type="ORF">RchiOBHm_Chr5g0073181</name>
</gene>
<dbReference type="InterPro" id="IPR051132">
    <property type="entry name" value="3-5_Exonuclease_domain"/>
</dbReference>
<keyword evidence="4" id="KW-0547">Nucleotide-binding</keyword>
<dbReference type="Proteomes" id="UP000238479">
    <property type="component" value="Chromosome 5"/>
</dbReference>
<evidence type="ECO:0000313" key="5">
    <source>
        <dbReference type="Proteomes" id="UP000238479"/>
    </source>
</evidence>
<keyword evidence="5" id="KW-1185">Reference proteome</keyword>
<dbReference type="AlphaFoldDB" id="A0A2P6QKW5"/>
<dbReference type="Gramene" id="PRQ34809">
    <property type="protein sequence ID" value="PRQ34809"/>
    <property type="gene ID" value="RchiOBHm_Chr5g0073181"/>
</dbReference>
<dbReference type="EMBL" id="PDCK01000043">
    <property type="protein sequence ID" value="PRQ34809.1"/>
    <property type="molecule type" value="Genomic_DNA"/>
</dbReference>
<keyword evidence="1" id="KW-0540">Nuclease</keyword>
<evidence type="ECO:0000256" key="1">
    <source>
        <dbReference type="ARBA" id="ARBA00022722"/>
    </source>
</evidence>
<dbReference type="PANTHER" id="PTHR13620">
    <property type="entry name" value="3-5 EXONUCLEASE"/>
    <property type="match status" value="1"/>
</dbReference>
<dbReference type="OMA" id="MSRWDAY"/>
<dbReference type="SUPFAM" id="SSF53098">
    <property type="entry name" value="Ribonuclease H-like"/>
    <property type="match status" value="1"/>
</dbReference>
<dbReference type="EC" id="3.6.4.12" evidence="4"/>
<dbReference type="GO" id="GO:0003676">
    <property type="term" value="F:nucleic acid binding"/>
    <property type="evidence" value="ECO:0007669"/>
    <property type="project" value="InterPro"/>
</dbReference>